<dbReference type="STRING" id="1437425.CSEC_0302"/>
<accession>A0A090CY46</accession>
<evidence type="ECO:0000313" key="2">
    <source>
        <dbReference type="Proteomes" id="UP000031552"/>
    </source>
</evidence>
<organism evidence="1 2">
    <name type="scientific">Candidatus Criblamydia sequanensis CRIB-18</name>
    <dbReference type="NCBI Taxonomy" id="1437425"/>
    <lineage>
        <taxon>Bacteria</taxon>
        <taxon>Pseudomonadati</taxon>
        <taxon>Chlamydiota</taxon>
        <taxon>Chlamydiia</taxon>
        <taxon>Parachlamydiales</taxon>
        <taxon>Candidatus Criblamydiaceae</taxon>
        <taxon>Candidatus Criblamydia</taxon>
    </lineage>
</organism>
<comment type="caution">
    <text evidence="1">The sequence shown here is derived from an EMBL/GenBank/DDBJ whole genome shotgun (WGS) entry which is preliminary data.</text>
</comment>
<dbReference type="Proteomes" id="UP000031552">
    <property type="component" value="Unassembled WGS sequence"/>
</dbReference>
<dbReference type="EMBL" id="CCEJ010000001">
    <property type="protein sequence ID" value="CDR33141.1"/>
    <property type="molecule type" value="Genomic_DNA"/>
</dbReference>
<reference evidence="1" key="2">
    <citation type="submission" date="2014-09" db="EMBL/GenBank/DDBJ databases">
        <title>Criblamydia sequanensis harbors a mega-plasmid encoding arsenite resistance.</title>
        <authorList>
            <person name="Bertelli C."/>
            <person name="Goesmann A."/>
            <person name="Greub G."/>
        </authorList>
    </citation>
    <scope>NUCLEOTIDE SEQUENCE [LARGE SCALE GENOMIC DNA]</scope>
    <source>
        <strain evidence="1">CRIB-18</strain>
    </source>
</reference>
<reference evidence="1" key="1">
    <citation type="submission" date="2013-12" db="EMBL/GenBank/DDBJ databases">
        <authorList>
            <person name="Linke B."/>
        </authorList>
    </citation>
    <scope>NUCLEOTIDE SEQUENCE [LARGE SCALE GENOMIC DNA]</scope>
    <source>
        <strain evidence="1">CRIB-18</strain>
    </source>
</reference>
<proteinExistence type="predicted"/>
<dbReference type="AlphaFoldDB" id="A0A090CY46"/>
<dbReference type="RefSeq" id="WP_154017595.1">
    <property type="nucleotide sequence ID" value="NZ_CCEJ010000001.1"/>
</dbReference>
<sequence length="197" mass="22635">MSNTVSIYRNSLIWNSEISENDYDYLMKILSNSSEGIDFFKAAIIPVRTCNFPSFLKDFISPTLINRAFIIKAIALRWLAVIGSFFYDLLTLPIRLITCVPRVITNLLKPDHPLKDYLIKKKVHPDLIKQEYVNVELYKMTTEELISSESSTLVEQKDTKTNATVNLIEMPYFEGAIKAIPRNVVKEVETILKVNNK</sequence>
<gene>
    <name evidence="1" type="ORF">CSEC_0302</name>
</gene>
<keyword evidence="2" id="KW-1185">Reference proteome</keyword>
<name>A0A090CY46_9BACT</name>
<evidence type="ECO:0000313" key="1">
    <source>
        <dbReference type="EMBL" id="CDR33141.1"/>
    </source>
</evidence>
<protein>
    <submittedName>
        <fullName evidence="1">Uncharacterized protein</fullName>
    </submittedName>
</protein>